<gene>
    <name evidence="1" type="ORF">AAF712_012919</name>
</gene>
<sequence>MRDFRYVEVVRTLVLGGEGSEGHDATEWKLDEVCYAVSHFTELRSLSIDRTTIPAHSFTDIITTLPRLEHFHCRSLDDELNPYSFTPCRFPWGYPIPHAPNLTVIELHQIDVNERFGYPDEGVIALAALSSLSNITTLRVDLPSWESLLEGRRYCGLGLPISLRELVILPRPEDHMIINPDMDIEGAQLLAALQPCVTSLEILRILTPYVESPMSQAPILKFDRLKEYVGPEAILRHLDFPMEVEVVWVSCRSRLVGIDPSVAGDLLSFSRLRFLSVGAWDLKRHTLHSLLTQLPHLRELSITPLASLDKDDLLKMTPVLSACKDLRAISLVCPFSLPTSVYLEVLEAWSSQAPGLQSVRFESGHTWHCSPPSHNQNVISGWWLGGWQWWTITTCLFLPDSYASLYEGISPRFAPFITA</sequence>
<dbReference type="EMBL" id="JBBXMP010000182">
    <property type="protein sequence ID" value="KAL0060296.1"/>
    <property type="molecule type" value="Genomic_DNA"/>
</dbReference>
<keyword evidence="2" id="KW-1185">Reference proteome</keyword>
<accession>A0ABR2ZFG3</accession>
<dbReference type="Gene3D" id="3.80.10.10">
    <property type="entry name" value="Ribonuclease Inhibitor"/>
    <property type="match status" value="1"/>
</dbReference>
<dbReference type="SUPFAM" id="SSF52047">
    <property type="entry name" value="RNI-like"/>
    <property type="match status" value="1"/>
</dbReference>
<evidence type="ECO:0000313" key="2">
    <source>
        <dbReference type="Proteomes" id="UP001437256"/>
    </source>
</evidence>
<evidence type="ECO:0000313" key="1">
    <source>
        <dbReference type="EMBL" id="KAL0060296.1"/>
    </source>
</evidence>
<comment type="caution">
    <text evidence="1">The sequence shown here is derived from an EMBL/GenBank/DDBJ whole genome shotgun (WGS) entry which is preliminary data.</text>
</comment>
<proteinExistence type="predicted"/>
<protein>
    <submittedName>
        <fullName evidence="1">Uncharacterized protein</fullName>
    </submittedName>
</protein>
<name>A0ABR2ZFG3_9AGAR</name>
<dbReference type="InterPro" id="IPR032675">
    <property type="entry name" value="LRR_dom_sf"/>
</dbReference>
<dbReference type="Proteomes" id="UP001437256">
    <property type="component" value="Unassembled WGS sequence"/>
</dbReference>
<organism evidence="1 2">
    <name type="scientific">Marasmius tenuissimus</name>
    <dbReference type="NCBI Taxonomy" id="585030"/>
    <lineage>
        <taxon>Eukaryota</taxon>
        <taxon>Fungi</taxon>
        <taxon>Dikarya</taxon>
        <taxon>Basidiomycota</taxon>
        <taxon>Agaricomycotina</taxon>
        <taxon>Agaricomycetes</taxon>
        <taxon>Agaricomycetidae</taxon>
        <taxon>Agaricales</taxon>
        <taxon>Marasmiineae</taxon>
        <taxon>Marasmiaceae</taxon>
        <taxon>Marasmius</taxon>
    </lineage>
</organism>
<reference evidence="1 2" key="1">
    <citation type="submission" date="2024-05" db="EMBL/GenBank/DDBJ databases">
        <title>A draft genome resource for the thread blight pathogen Marasmius tenuissimus strain MS-2.</title>
        <authorList>
            <person name="Yulfo-Soto G.E."/>
            <person name="Baruah I.K."/>
            <person name="Amoako-Attah I."/>
            <person name="Bukari Y."/>
            <person name="Meinhardt L.W."/>
            <person name="Bailey B.A."/>
            <person name="Cohen S.P."/>
        </authorList>
    </citation>
    <scope>NUCLEOTIDE SEQUENCE [LARGE SCALE GENOMIC DNA]</scope>
    <source>
        <strain evidence="1 2">MS-2</strain>
    </source>
</reference>